<evidence type="ECO:0000256" key="3">
    <source>
        <dbReference type="ARBA" id="ARBA00017959"/>
    </source>
</evidence>
<dbReference type="EMBL" id="QZCW01000001">
    <property type="protein sequence ID" value="MCW5321132.1"/>
    <property type="molecule type" value="Genomic_DNA"/>
</dbReference>
<keyword evidence="9" id="KW-1185">Reference proteome</keyword>
<protein>
    <recommendedName>
        <fullName evidence="3">Alanine--tRNA ligase</fullName>
    </recommendedName>
    <alternativeName>
        <fullName evidence="6">Alanyl-tRNA synthetase</fullName>
    </alternativeName>
</protein>
<evidence type="ECO:0000256" key="5">
    <source>
        <dbReference type="ARBA" id="ARBA00022833"/>
    </source>
</evidence>
<comment type="cofactor">
    <cofactor evidence="1">
        <name>Zn(2+)</name>
        <dbReference type="ChEBI" id="CHEBI:29105"/>
    </cofactor>
</comment>
<keyword evidence="4" id="KW-0479">Metal-binding</keyword>
<dbReference type="Pfam" id="PF01411">
    <property type="entry name" value="tRNA-synt_2c"/>
    <property type="match status" value="1"/>
</dbReference>
<evidence type="ECO:0000256" key="4">
    <source>
        <dbReference type="ARBA" id="ARBA00022723"/>
    </source>
</evidence>
<dbReference type="SUPFAM" id="SSF50447">
    <property type="entry name" value="Translation proteins"/>
    <property type="match status" value="1"/>
</dbReference>
<evidence type="ECO:0000256" key="2">
    <source>
        <dbReference type="ARBA" id="ARBA00004496"/>
    </source>
</evidence>
<dbReference type="PROSITE" id="PS50860">
    <property type="entry name" value="AA_TRNA_LIGASE_II_ALA"/>
    <property type="match status" value="1"/>
</dbReference>
<dbReference type="InterPro" id="IPR018164">
    <property type="entry name" value="Ala-tRNA-synth_IIc_N"/>
</dbReference>
<dbReference type="Gene3D" id="2.40.30.130">
    <property type="match status" value="1"/>
</dbReference>
<evidence type="ECO:0000313" key="8">
    <source>
        <dbReference type="EMBL" id="MCW5321132.1"/>
    </source>
</evidence>
<dbReference type="Proteomes" id="UP001208935">
    <property type="component" value="Unassembled WGS sequence"/>
</dbReference>
<keyword evidence="5" id="KW-0862">Zinc</keyword>
<dbReference type="InterPro" id="IPR018165">
    <property type="entry name" value="Ala-tRNA-synth_IIc_core"/>
</dbReference>
<proteinExistence type="predicted"/>
<dbReference type="SUPFAM" id="SSF55186">
    <property type="entry name" value="ThrRS/AlaRS common domain"/>
    <property type="match status" value="1"/>
</dbReference>
<sequence length="237" mass="25966">MQTRPLFEHAPYETTFSATALEVSDLGVALDQTLFYPTGGGQPGDTGSLTMPDGTTVRVMGTLRDPLRRSVIWHQVEGSEIRFSSGMALRGDIDAARRHQHMRMHTCLHLLCSMVAAPVTGCSIGHEKGRLDFDLPEMTLDKAVITAKLNELVEAGIEVRSYRTTVAQTEAALQMSRTQGVAPPTLNGEVQMIEIVGVDVQPCGGTHVRNTREIGRVVCEKIEKKSAHNRRVSVRFA</sequence>
<comment type="caution">
    <text evidence="8">The sequence shown here is derived from an EMBL/GenBank/DDBJ whole genome shotgun (WGS) entry which is preliminary data.</text>
</comment>
<comment type="subcellular location">
    <subcellularLocation>
        <location evidence="2">Cytoplasm</location>
    </subcellularLocation>
</comment>
<feature type="domain" description="Alanyl-transfer RNA synthetases family profile" evidence="7">
    <location>
        <begin position="1"/>
        <end position="237"/>
    </location>
</feature>
<dbReference type="SMART" id="SM00863">
    <property type="entry name" value="tRNA_SAD"/>
    <property type="match status" value="1"/>
</dbReference>
<gene>
    <name evidence="8" type="ORF">D5039_08150</name>
</gene>
<evidence type="ECO:0000313" key="9">
    <source>
        <dbReference type="Proteomes" id="UP001208935"/>
    </source>
</evidence>
<dbReference type="InterPro" id="IPR018163">
    <property type="entry name" value="Thr/Ala-tRNA-synth_IIc_edit"/>
</dbReference>
<evidence type="ECO:0000256" key="1">
    <source>
        <dbReference type="ARBA" id="ARBA00001947"/>
    </source>
</evidence>
<dbReference type="Gene3D" id="3.30.980.10">
    <property type="entry name" value="Threonyl-trna Synthetase, Chain A, domain 2"/>
    <property type="match status" value="1"/>
</dbReference>
<organism evidence="8 9">
    <name type="scientific">Verminephrobacter aporrectodeae subsp. tuberculatae</name>
    <dbReference type="NCBI Taxonomy" id="1110392"/>
    <lineage>
        <taxon>Bacteria</taxon>
        <taxon>Pseudomonadati</taxon>
        <taxon>Pseudomonadota</taxon>
        <taxon>Betaproteobacteria</taxon>
        <taxon>Burkholderiales</taxon>
        <taxon>Comamonadaceae</taxon>
        <taxon>Verminephrobacter</taxon>
    </lineage>
</organism>
<dbReference type="Pfam" id="PF07973">
    <property type="entry name" value="tRNA_SAD"/>
    <property type="match status" value="1"/>
</dbReference>
<dbReference type="PANTHER" id="PTHR43462:SF1">
    <property type="entry name" value="ALANYL-TRNA EDITING PROTEIN AARSD1"/>
    <property type="match status" value="1"/>
</dbReference>
<accession>A0ABT3KS26</accession>
<dbReference type="PANTHER" id="PTHR43462">
    <property type="entry name" value="ALANYL-TRNA EDITING PROTEIN"/>
    <property type="match status" value="1"/>
</dbReference>
<name>A0ABT3KS26_9BURK</name>
<dbReference type="InterPro" id="IPR012947">
    <property type="entry name" value="tRNA_SAD"/>
</dbReference>
<evidence type="ECO:0000259" key="7">
    <source>
        <dbReference type="PROSITE" id="PS50860"/>
    </source>
</evidence>
<evidence type="ECO:0000256" key="6">
    <source>
        <dbReference type="ARBA" id="ARBA00032577"/>
    </source>
</evidence>
<reference evidence="9" key="1">
    <citation type="submission" date="2023-07" db="EMBL/GenBank/DDBJ databases">
        <title>Verminephrobacter genomes.</title>
        <authorList>
            <person name="Lund M.B."/>
        </authorList>
    </citation>
    <scope>NUCLEOTIDE SEQUENCE [LARGE SCALE GENOMIC DNA]</scope>
    <source>
        <strain evidence="9">AtM5-05</strain>
    </source>
</reference>
<dbReference type="InterPro" id="IPR009000">
    <property type="entry name" value="Transl_B-barrel_sf"/>
</dbReference>
<dbReference type="InterPro" id="IPR051335">
    <property type="entry name" value="Alanyl-tRNA_Editing_Enzymes"/>
</dbReference>
<dbReference type="RefSeq" id="WP_265281768.1">
    <property type="nucleotide sequence ID" value="NZ_QZCW01000001.1"/>
</dbReference>